<evidence type="ECO:0000313" key="8">
    <source>
        <dbReference type="EMBL" id="PSL00654.1"/>
    </source>
</evidence>
<dbReference type="NCBIfam" id="TIGR02937">
    <property type="entry name" value="sigma70-ECF"/>
    <property type="match status" value="1"/>
</dbReference>
<evidence type="ECO:0000256" key="3">
    <source>
        <dbReference type="ARBA" id="ARBA00023082"/>
    </source>
</evidence>
<dbReference type="GO" id="GO:0006352">
    <property type="term" value="P:DNA-templated transcription initiation"/>
    <property type="evidence" value="ECO:0007669"/>
    <property type="project" value="InterPro"/>
</dbReference>
<dbReference type="OrthoDB" id="265863at2"/>
<dbReference type="GO" id="GO:0003677">
    <property type="term" value="F:DNA binding"/>
    <property type="evidence" value="ECO:0007669"/>
    <property type="project" value="UniProtKB-KW"/>
</dbReference>
<keyword evidence="9" id="KW-1185">Reference proteome</keyword>
<evidence type="ECO:0000256" key="1">
    <source>
        <dbReference type="ARBA" id="ARBA00010641"/>
    </source>
</evidence>
<dbReference type="InterPro" id="IPR013325">
    <property type="entry name" value="RNA_pol_sigma_r2"/>
</dbReference>
<organism evidence="8 9">
    <name type="scientific">Murinocardiopsis flavida</name>
    <dbReference type="NCBI Taxonomy" id="645275"/>
    <lineage>
        <taxon>Bacteria</taxon>
        <taxon>Bacillati</taxon>
        <taxon>Actinomycetota</taxon>
        <taxon>Actinomycetes</taxon>
        <taxon>Streptosporangiales</taxon>
        <taxon>Nocardiopsidaceae</taxon>
        <taxon>Murinocardiopsis</taxon>
    </lineage>
</organism>
<comment type="caution">
    <text evidence="8">The sequence shown here is derived from an EMBL/GenBank/DDBJ whole genome shotgun (WGS) entry which is preliminary data.</text>
</comment>
<keyword evidence="4" id="KW-0238">DNA-binding</keyword>
<evidence type="ECO:0000256" key="5">
    <source>
        <dbReference type="ARBA" id="ARBA00023163"/>
    </source>
</evidence>
<dbReference type="GO" id="GO:0016987">
    <property type="term" value="F:sigma factor activity"/>
    <property type="evidence" value="ECO:0007669"/>
    <property type="project" value="UniProtKB-KW"/>
</dbReference>
<evidence type="ECO:0000256" key="4">
    <source>
        <dbReference type="ARBA" id="ARBA00023125"/>
    </source>
</evidence>
<dbReference type="SUPFAM" id="SSF88946">
    <property type="entry name" value="Sigma2 domain of RNA polymerase sigma factors"/>
    <property type="match status" value="1"/>
</dbReference>
<evidence type="ECO:0000259" key="7">
    <source>
        <dbReference type="Pfam" id="PF04542"/>
    </source>
</evidence>
<protein>
    <submittedName>
        <fullName evidence="8">RNA polymerase sigma factor (Sigma-70 family)</fullName>
    </submittedName>
</protein>
<dbReference type="PANTHER" id="PTHR43133:SF8">
    <property type="entry name" value="RNA POLYMERASE SIGMA FACTOR HI_1459-RELATED"/>
    <property type="match status" value="1"/>
</dbReference>
<dbReference type="PANTHER" id="PTHR43133">
    <property type="entry name" value="RNA POLYMERASE ECF-TYPE SIGMA FACTO"/>
    <property type="match status" value="1"/>
</dbReference>
<keyword evidence="5" id="KW-0804">Transcription</keyword>
<dbReference type="InterPro" id="IPR007627">
    <property type="entry name" value="RNA_pol_sigma70_r2"/>
</dbReference>
<dbReference type="InterPro" id="IPR014284">
    <property type="entry name" value="RNA_pol_sigma-70_dom"/>
</dbReference>
<dbReference type="InterPro" id="IPR013324">
    <property type="entry name" value="RNA_pol_sigma_r3/r4-like"/>
</dbReference>
<keyword evidence="3" id="KW-0731">Sigma factor</keyword>
<gene>
    <name evidence="8" type="ORF">CLV63_101128</name>
</gene>
<feature type="compositionally biased region" description="Basic and acidic residues" evidence="6">
    <location>
        <begin position="231"/>
        <end position="240"/>
    </location>
</feature>
<comment type="similarity">
    <text evidence="1">Belongs to the sigma-70 factor family. ECF subfamily.</text>
</comment>
<feature type="region of interest" description="Disordered" evidence="6">
    <location>
        <begin position="217"/>
        <end position="248"/>
    </location>
</feature>
<name>A0A2P8DTY7_9ACTN</name>
<proteinExistence type="inferred from homology"/>
<dbReference type="EMBL" id="PYGA01000001">
    <property type="protein sequence ID" value="PSL00654.1"/>
    <property type="molecule type" value="Genomic_DNA"/>
</dbReference>
<evidence type="ECO:0000313" key="9">
    <source>
        <dbReference type="Proteomes" id="UP000240542"/>
    </source>
</evidence>
<dbReference type="Proteomes" id="UP000240542">
    <property type="component" value="Unassembled WGS sequence"/>
</dbReference>
<sequence length="248" mass="28754">MARTGKQPPLGRPGGYRVRAHWLDCRFYWGDALVDDDSGTDRGRHSPPTAELVRRAAQDDPEAWDQLLRRYEHRVWRLLRSFRLPAHDAHDVAQEVWLIVAQKLPTIARPDRFERWLHTVARHECVRHLRRARRWVPVPPDRLDLPVERDPSAIHAEREGVRAVRAALDRLHDPDRRIATLCLEAPELTGPEIAVLVGIPAAELPNARRRAFRRLRRLLRPPQSAEPPADQDTREAGADAHRKRSHRR</sequence>
<feature type="domain" description="RNA polymerase sigma-70 region 2" evidence="7">
    <location>
        <begin position="67"/>
        <end position="134"/>
    </location>
</feature>
<dbReference type="InterPro" id="IPR039425">
    <property type="entry name" value="RNA_pol_sigma-70-like"/>
</dbReference>
<evidence type="ECO:0000256" key="6">
    <source>
        <dbReference type="SAM" id="MobiDB-lite"/>
    </source>
</evidence>
<reference evidence="8 9" key="1">
    <citation type="submission" date="2018-03" db="EMBL/GenBank/DDBJ databases">
        <title>Genomic Encyclopedia of Archaeal and Bacterial Type Strains, Phase II (KMG-II): from individual species to whole genera.</title>
        <authorList>
            <person name="Goeker M."/>
        </authorList>
    </citation>
    <scope>NUCLEOTIDE SEQUENCE [LARGE SCALE GENOMIC DNA]</scope>
    <source>
        <strain evidence="8 9">DSM 45312</strain>
    </source>
</reference>
<dbReference type="SUPFAM" id="SSF88659">
    <property type="entry name" value="Sigma3 and sigma4 domains of RNA polymerase sigma factors"/>
    <property type="match status" value="1"/>
</dbReference>
<keyword evidence="2" id="KW-0805">Transcription regulation</keyword>
<dbReference type="Gene3D" id="1.10.10.10">
    <property type="entry name" value="Winged helix-like DNA-binding domain superfamily/Winged helix DNA-binding domain"/>
    <property type="match status" value="1"/>
</dbReference>
<dbReference type="Gene3D" id="1.10.1740.10">
    <property type="match status" value="1"/>
</dbReference>
<evidence type="ECO:0000256" key="2">
    <source>
        <dbReference type="ARBA" id="ARBA00023015"/>
    </source>
</evidence>
<dbReference type="AlphaFoldDB" id="A0A2P8DTY7"/>
<dbReference type="Pfam" id="PF04542">
    <property type="entry name" value="Sigma70_r2"/>
    <property type="match status" value="1"/>
</dbReference>
<dbReference type="InterPro" id="IPR036388">
    <property type="entry name" value="WH-like_DNA-bd_sf"/>
</dbReference>
<accession>A0A2P8DTY7</accession>